<evidence type="ECO:0000259" key="1">
    <source>
        <dbReference type="PROSITE" id="PS50526"/>
    </source>
</evidence>
<protein>
    <recommendedName>
        <fullName evidence="1">RdRp catalytic domain-containing protein</fullName>
    </recommendedName>
</protein>
<dbReference type="GO" id="GO:0004482">
    <property type="term" value="F:mRNA 5'-cap (guanine-N7-)-methyltransferase activity"/>
    <property type="evidence" value="ECO:0007669"/>
    <property type="project" value="InterPro"/>
</dbReference>
<proteinExistence type="predicted"/>
<dbReference type="GO" id="GO:0003968">
    <property type="term" value="F:RNA-directed RNA polymerase activity"/>
    <property type="evidence" value="ECO:0007669"/>
    <property type="project" value="InterPro"/>
</dbReference>
<dbReference type="Proteomes" id="UP000494106">
    <property type="component" value="Unassembled WGS sequence"/>
</dbReference>
<dbReference type="InterPro" id="IPR014023">
    <property type="entry name" value="Mononeg_RNA_pol_cat"/>
</dbReference>
<dbReference type="PROSITE" id="PS50526">
    <property type="entry name" value="RDRP_SSRNA_NEG_NONSEG"/>
    <property type="match status" value="1"/>
</dbReference>
<dbReference type="AlphaFoldDB" id="A0A8S1BLM5"/>
<comment type="caution">
    <text evidence="2">The sequence shown here is derived from an EMBL/GenBank/DDBJ whole genome shotgun (WGS) entry which is preliminary data.</text>
</comment>
<reference evidence="2 3" key="1">
    <citation type="submission" date="2020-04" db="EMBL/GenBank/DDBJ databases">
        <authorList>
            <person name="Wallbank WR R."/>
            <person name="Pardo Diaz C."/>
            <person name="Kozak K."/>
            <person name="Martin S."/>
            <person name="Jiggins C."/>
            <person name="Moest M."/>
            <person name="Warren A I."/>
            <person name="Byers J.R.P. K."/>
            <person name="Montejo-Kovacevich G."/>
            <person name="Yen C E."/>
        </authorList>
    </citation>
    <scope>NUCLEOTIDE SEQUENCE [LARGE SCALE GENOMIC DNA]</scope>
</reference>
<sequence>MEEEDPTPTYSSTKRKPVFRRDRHLQSALHNGEITYMFENWQNTSGLKKEHILLKRDTKGVCYLPSDQFIHWALLHVSKKPEDMRLARELSKHIKVANDATNLGCTDFCGVSVPSLPSSGPELLRQVYVMKVTLGRITEKITFSEQHVKSYNFFGCKAKCYGNLHVIWPSDQFAYIITHRHFLAVRDCINAWFSALAYSYACCRKSAGYNLYTEVANVIYSVLHDISMYKDKAYDILKCWQPLVIATILKDIEGDPHFYNSLKDIIIQYPHSLLLKIATRKISNTIDVHLAFELTGLTKCFGHPEVVMGASIATWVEKGTVLKPGLGVIAEEIRRAFVLEFSRNFYKQKRKWPNLKLGPNADPLVKQCCEGGYWGEDPGEPWSTAMFSDIQFDETMEFDYQIYTADLLADKSIIPSLEHWPYEYDGQAHRTNHGFFPTVPPRESNNVIMQYIGREEVNVKNIIQTVSEKKIPKSWKVTVGVAKEREMKKTKARFFGKLTLEMRLFQVATENNIKNVFKFIPHQTMTKSEDDLFKHLLRISESSSQDEGGHVFMAMDFSSWCTSFRFEGVTPLFEELDRLLGVTDVMAYTQIFPLESTLLFQDRFHPPKQGPDGYPLNGPRCVHGPEAWMEGLRQKGWTLATLLLILVASWKCGTIATLTGQGDNQWFQETLLDLCTQAGITLKLEETWVSSSLLECGREFFFKGAQVSSSLKRISRISSEANQTIPSFNSDIAGIYSTGMSSAQKDHTPIPSFWATVLEASIAAHERFPELSRYPPEYISCLLSVPRTLGGWPITLFANFATRSIQDPLTTALHLVRTFLSSPRHRQHMVRIASTRMKTTDPTMLIKDPQSLPLVLPRQPENYLKSKIAEGLPSIIKNKELTPLFSPQMEENKQRLIGDLMTIRPCNPKLMSKLMTLSNVGKQEALVNKFSSTRSIQNVACRE</sequence>
<evidence type="ECO:0000313" key="3">
    <source>
        <dbReference type="Proteomes" id="UP000494106"/>
    </source>
</evidence>
<dbReference type="Pfam" id="PF00946">
    <property type="entry name" value="Mononeg_RNA_pol"/>
    <property type="match status" value="2"/>
</dbReference>
<accession>A0A8S1BLM5</accession>
<name>A0A8S1BLM5_ARCPL</name>
<keyword evidence="3" id="KW-1185">Reference proteome</keyword>
<feature type="domain" description="RdRp catalytic" evidence="1">
    <location>
        <begin position="549"/>
        <end position="704"/>
    </location>
</feature>
<evidence type="ECO:0000313" key="2">
    <source>
        <dbReference type="EMBL" id="CAB3260032.1"/>
    </source>
</evidence>
<dbReference type="EMBL" id="CADEBC010000674">
    <property type="protein sequence ID" value="CAB3260032.1"/>
    <property type="molecule type" value="Genomic_DNA"/>
</dbReference>
<gene>
    <name evidence="2" type="ORF">APLA_LOCUS17190</name>
</gene>
<dbReference type="OrthoDB" id="7402257at2759"/>
<dbReference type="GO" id="GO:0005524">
    <property type="term" value="F:ATP binding"/>
    <property type="evidence" value="ECO:0007669"/>
    <property type="project" value="InterPro"/>
</dbReference>
<organism evidence="2 3">
    <name type="scientific">Arctia plantaginis</name>
    <name type="common">Wood tiger moth</name>
    <name type="synonym">Phalaena plantaginis</name>
    <dbReference type="NCBI Taxonomy" id="874455"/>
    <lineage>
        <taxon>Eukaryota</taxon>
        <taxon>Metazoa</taxon>
        <taxon>Ecdysozoa</taxon>
        <taxon>Arthropoda</taxon>
        <taxon>Hexapoda</taxon>
        <taxon>Insecta</taxon>
        <taxon>Pterygota</taxon>
        <taxon>Neoptera</taxon>
        <taxon>Endopterygota</taxon>
        <taxon>Lepidoptera</taxon>
        <taxon>Glossata</taxon>
        <taxon>Ditrysia</taxon>
        <taxon>Noctuoidea</taxon>
        <taxon>Erebidae</taxon>
        <taxon>Arctiinae</taxon>
        <taxon>Arctia</taxon>
    </lineage>
</organism>